<name>A0AAV4NRI9_CAEEX</name>
<sequence length="444" mass="49467">MCTRHGHYKSRQTLDKLEARLSQIGPSSEMAATTKDHLPFYTNTYKSNLKYVLKDNIAYPNSSEELQALLNAKDEIPNSSTEVAPNQITPTSEKIIMDTSEEPQNEPIPTEEPYQIPPKRLTCRDQTQDPKIQGPEIKNQYSPLVQMDTENSTAMPERKKQIPPFFITPNASWPETCKVLTSTVESLNISLSKGMAHTAPIAKQLVDMTYTFDETTLHYPTTKEFEMNVILNGTIEGGTWLQVEEYSSAIHVGTHMDAPAHFTKGGQTVEEIPVDRLIAPAAVIDITAKADLEPDAEATIEDLLRWESVTGQSLNETVVVLKSGWGRKWNNRTAFFFWNTENDATKLHYPGLSGEAAQWLVDNRNIYGIATETLSFDKGSTRTSPSHNILLGHGIYGLENVANVDKIPIYGAKIHAMPMKIGRGSGAPTRIIATFPKILFLILH</sequence>
<accession>A0AAV4NRI9</accession>
<dbReference type="AlphaFoldDB" id="A0AAV4NRI9"/>
<evidence type="ECO:0000256" key="1">
    <source>
        <dbReference type="ARBA" id="ARBA00007865"/>
    </source>
</evidence>
<proteinExistence type="inferred from homology"/>
<evidence type="ECO:0000313" key="3">
    <source>
        <dbReference type="Proteomes" id="UP001054945"/>
    </source>
</evidence>
<dbReference type="PANTHER" id="PTHR31118:SF12">
    <property type="entry name" value="CYCLASE-LIKE PROTEIN 2"/>
    <property type="match status" value="1"/>
</dbReference>
<protein>
    <recommendedName>
        <fullName evidence="4">Kynurenine formamidase</fullName>
    </recommendedName>
</protein>
<dbReference type="SUPFAM" id="SSF102198">
    <property type="entry name" value="Putative cyclase"/>
    <property type="match status" value="1"/>
</dbReference>
<dbReference type="Proteomes" id="UP001054945">
    <property type="component" value="Unassembled WGS sequence"/>
</dbReference>
<evidence type="ECO:0008006" key="4">
    <source>
        <dbReference type="Google" id="ProtNLM"/>
    </source>
</evidence>
<dbReference type="GO" id="GO:0004061">
    <property type="term" value="F:arylformamidase activity"/>
    <property type="evidence" value="ECO:0007669"/>
    <property type="project" value="InterPro"/>
</dbReference>
<dbReference type="InterPro" id="IPR007325">
    <property type="entry name" value="KFase/CYL"/>
</dbReference>
<comment type="caution">
    <text evidence="2">The sequence shown here is derived from an EMBL/GenBank/DDBJ whole genome shotgun (WGS) entry which is preliminary data.</text>
</comment>
<dbReference type="Gene3D" id="3.50.30.50">
    <property type="entry name" value="Putative cyclase"/>
    <property type="match status" value="1"/>
</dbReference>
<dbReference type="PANTHER" id="PTHR31118">
    <property type="entry name" value="CYCLASE-LIKE PROTEIN 2"/>
    <property type="match status" value="1"/>
</dbReference>
<dbReference type="EMBL" id="BPLR01003640">
    <property type="protein sequence ID" value="GIX87023.1"/>
    <property type="molecule type" value="Genomic_DNA"/>
</dbReference>
<dbReference type="GO" id="GO:0019441">
    <property type="term" value="P:L-tryptophan catabolic process to kynurenine"/>
    <property type="evidence" value="ECO:0007669"/>
    <property type="project" value="InterPro"/>
</dbReference>
<evidence type="ECO:0000313" key="2">
    <source>
        <dbReference type="EMBL" id="GIX87023.1"/>
    </source>
</evidence>
<comment type="similarity">
    <text evidence="1">Belongs to the Cyclase 1 superfamily.</text>
</comment>
<keyword evidence="3" id="KW-1185">Reference proteome</keyword>
<organism evidence="2 3">
    <name type="scientific">Caerostris extrusa</name>
    <name type="common">Bark spider</name>
    <name type="synonym">Caerostris bankana</name>
    <dbReference type="NCBI Taxonomy" id="172846"/>
    <lineage>
        <taxon>Eukaryota</taxon>
        <taxon>Metazoa</taxon>
        <taxon>Ecdysozoa</taxon>
        <taxon>Arthropoda</taxon>
        <taxon>Chelicerata</taxon>
        <taxon>Arachnida</taxon>
        <taxon>Araneae</taxon>
        <taxon>Araneomorphae</taxon>
        <taxon>Entelegynae</taxon>
        <taxon>Araneoidea</taxon>
        <taxon>Araneidae</taxon>
        <taxon>Caerostris</taxon>
    </lineage>
</organism>
<gene>
    <name evidence="2" type="primary">AVEN_161666_1</name>
    <name evidence="2" type="ORF">CEXT_300441</name>
</gene>
<dbReference type="InterPro" id="IPR037175">
    <property type="entry name" value="KFase_sf"/>
</dbReference>
<reference evidence="2 3" key="1">
    <citation type="submission" date="2021-06" db="EMBL/GenBank/DDBJ databases">
        <title>Caerostris extrusa draft genome.</title>
        <authorList>
            <person name="Kono N."/>
            <person name="Arakawa K."/>
        </authorList>
    </citation>
    <scope>NUCLEOTIDE SEQUENCE [LARGE SCALE GENOMIC DNA]</scope>
</reference>
<dbReference type="Pfam" id="PF04199">
    <property type="entry name" value="Cyclase"/>
    <property type="match status" value="1"/>
</dbReference>